<evidence type="ECO:0000313" key="3">
    <source>
        <dbReference type="Proteomes" id="UP000325797"/>
    </source>
</evidence>
<dbReference type="Gene3D" id="1.25.40.10">
    <property type="entry name" value="Tetratricopeptide repeat domain"/>
    <property type="match status" value="1"/>
</dbReference>
<name>A0A5J6N3V9_9PROT</name>
<proteinExistence type="predicted"/>
<accession>A0A5J6N3V9</accession>
<evidence type="ECO:0000313" key="2">
    <source>
        <dbReference type="EMBL" id="QEX21586.1"/>
    </source>
</evidence>
<gene>
    <name evidence="2" type="ORF">FRZ61_15150</name>
</gene>
<protein>
    <recommendedName>
        <fullName evidence="4">Sel1 repeat family protein</fullName>
    </recommendedName>
</protein>
<dbReference type="AlphaFoldDB" id="A0A5J6N3V9"/>
<dbReference type="SMART" id="SM00671">
    <property type="entry name" value="SEL1"/>
    <property type="match status" value="2"/>
</dbReference>
<dbReference type="Proteomes" id="UP000325797">
    <property type="component" value="Chromosome"/>
</dbReference>
<dbReference type="InterPro" id="IPR006597">
    <property type="entry name" value="Sel1-like"/>
</dbReference>
<organism evidence="2 3">
    <name type="scientific">Hypericibacter adhaerens</name>
    <dbReference type="NCBI Taxonomy" id="2602016"/>
    <lineage>
        <taxon>Bacteria</taxon>
        <taxon>Pseudomonadati</taxon>
        <taxon>Pseudomonadota</taxon>
        <taxon>Alphaproteobacteria</taxon>
        <taxon>Rhodospirillales</taxon>
        <taxon>Dongiaceae</taxon>
        <taxon>Hypericibacter</taxon>
    </lineage>
</organism>
<feature type="signal peptide" evidence="1">
    <location>
        <begin position="1"/>
        <end position="30"/>
    </location>
</feature>
<dbReference type="RefSeq" id="WP_151116219.1">
    <property type="nucleotide sequence ID" value="NZ_CP042582.1"/>
</dbReference>
<keyword evidence="3" id="KW-1185">Reference proteome</keyword>
<evidence type="ECO:0008006" key="4">
    <source>
        <dbReference type="Google" id="ProtNLM"/>
    </source>
</evidence>
<dbReference type="InterPro" id="IPR050767">
    <property type="entry name" value="Sel1_AlgK"/>
</dbReference>
<reference evidence="2 3" key="1">
    <citation type="submission" date="2019-08" db="EMBL/GenBank/DDBJ databases">
        <title>Hyperibacter terrae gen. nov., sp. nov. and Hyperibacter viscosus sp. nov., two new members in the family Rhodospirillaceae isolated from the rhizosphere of Hypericum perforatum.</title>
        <authorList>
            <person name="Noviana Z."/>
        </authorList>
    </citation>
    <scope>NUCLEOTIDE SEQUENCE [LARGE SCALE GENOMIC DNA]</scope>
    <source>
        <strain evidence="2 3">R5959</strain>
    </source>
</reference>
<keyword evidence="1" id="KW-0732">Signal</keyword>
<dbReference type="PANTHER" id="PTHR11102">
    <property type="entry name" value="SEL-1-LIKE PROTEIN"/>
    <property type="match status" value="1"/>
</dbReference>
<dbReference type="OrthoDB" id="112232at2"/>
<dbReference type="KEGG" id="hadh:FRZ61_15150"/>
<dbReference type="InterPro" id="IPR011990">
    <property type="entry name" value="TPR-like_helical_dom_sf"/>
</dbReference>
<dbReference type="SUPFAM" id="SSF81901">
    <property type="entry name" value="HCP-like"/>
    <property type="match status" value="1"/>
</dbReference>
<feature type="chain" id="PRO_5023810228" description="Sel1 repeat family protein" evidence="1">
    <location>
        <begin position="31"/>
        <end position="170"/>
    </location>
</feature>
<sequence length="170" mass="18139">MIGRAARHLPKLALALACAGALAAASPAHAGFDEGMAFYNKGDYFRALSELKPEAEAGNPLAQVQVAGIYQYGLVGAANYAEAIKWYKKAAAVGNADALLGLGVMYNLGQGVPQDKVESVKWLTLAADRLPQGPDRNRVLTALDTMKEQMSDEELARARKLVADWKPGQP</sequence>
<dbReference type="Pfam" id="PF08238">
    <property type="entry name" value="Sel1"/>
    <property type="match status" value="2"/>
</dbReference>
<dbReference type="EMBL" id="CP042582">
    <property type="protein sequence ID" value="QEX21586.1"/>
    <property type="molecule type" value="Genomic_DNA"/>
</dbReference>
<dbReference type="PANTHER" id="PTHR11102:SF160">
    <property type="entry name" value="ERAD-ASSOCIATED E3 UBIQUITIN-PROTEIN LIGASE COMPONENT HRD3"/>
    <property type="match status" value="1"/>
</dbReference>
<evidence type="ECO:0000256" key="1">
    <source>
        <dbReference type="SAM" id="SignalP"/>
    </source>
</evidence>